<protein>
    <submittedName>
        <fullName evidence="1">Uncharacterized protein</fullName>
    </submittedName>
</protein>
<sequence length="240" mass="27532">MKGLRRNIFLIFLLFLLLSVLYSGTGCGQSQGSGSWHIADSLAVSFEFPDNVEHQGYYGSHDIIRIMLPNYNYHDTLYYVLKATIYGIDNSTYTVDENLTKWVTINNTFTDMNMKIIKEGSSIINYSWQGGMEFVDTLKILKLFNSNGISASGSVNSAFSFKVAVYNNKTREYEYYQKDFDIYFKKLMRIEVDLTNDGSAFLDDTFSLDNIFANFKYLINDDRIIIDVKMPDANIPDPPQ</sequence>
<gene>
    <name evidence="1" type="ORF">DRP44_05625</name>
</gene>
<reference evidence="1 2" key="1">
    <citation type="submission" date="2018-06" db="EMBL/GenBank/DDBJ databases">
        <title>Extensive metabolic versatility and redundancy in microbially diverse, dynamic hydrothermal sediments.</title>
        <authorList>
            <person name="Dombrowski N."/>
            <person name="Teske A."/>
            <person name="Baker B.J."/>
        </authorList>
    </citation>
    <scope>NUCLEOTIDE SEQUENCE [LARGE SCALE GENOMIC DNA]</scope>
    <source>
        <strain evidence="1">B35_G9</strain>
    </source>
</reference>
<evidence type="ECO:0000313" key="2">
    <source>
        <dbReference type="Proteomes" id="UP000282321"/>
    </source>
</evidence>
<dbReference type="Proteomes" id="UP000282321">
    <property type="component" value="Unassembled WGS sequence"/>
</dbReference>
<evidence type="ECO:0000313" key="1">
    <source>
        <dbReference type="EMBL" id="RKX65752.1"/>
    </source>
</evidence>
<dbReference type="PROSITE" id="PS51257">
    <property type="entry name" value="PROKAR_LIPOPROTEIN"/>
    <property type="match status" value="1"/>
</dbReference>
<dbReference type="EMBL" id="QNBC01000073">
    <property type="protein sequence ID" value="RKX65752.1"/>
    <property type="molecule type" value="Genomic_DNA"/>
</dbReference>
<accession>A0A660S7A4</accession>
<proteinExistence type="predicted"/>
<organism evidence="1 2">
    <name type="scientific">candidate division TA06 bacterium</name>
    <dbReference type="NCBI Taxonomy" id="2250710"/>
    <lineage>
        <taxon>Bacteria</taxon>
        <taxon>Bacteria division TA06</taxon>
    </lineage>
</organism>
<comment type="caution">
    <text evidence="1">The sequence shown here is derived from an EMBL/GenBank/DDBJ whole genome shotgun (WGS) entry which is preliminary data.</text>
</comment>
<dbReference type="AlphaFoldDB" id="A0A660S7A4"/>
<name>A0A660S7A4_UNCT6</name>